<dbReference type="PANTHER" id="PTHR36305:SF1">
    <property type="entry name" value="PHOSPHATIDYLGLYCEROPHOSPHATASE A"/>
    <property type="match status" value="1"/>
</dbReference>
<accession>A0A381ZC51</accession>
<keyword evidence="1" id="KW-0812">Transmembrane</keyword>
<protein>
    <recommendedName>
        <fullName evidence="2">YutG/PgpA domain-containing protein</fullName>
    </recommendedName>
</protein>
<evidence type="ECO:0000259" key="2">
    <source>
        <dbReference type="Pfam" id="PF04608"/>
    </source>
</evidence>
<dbReference type="GO" id="GO:0006629">
    <property type="term" value="P:lipid metabolic process"/>
    <property type="evidence" value="ECO:0007669"/>
    <property type="project" value="InterPro"/>
</dbReference>
<sequence length="124" mass="14445">VLNVSPNIILFSLIIIFFISLYAVNIFIKNLAHKDPKEVVIDEFIGQSIPICLYEVAHNMPKETDQILKYYFIMFILFRIFDITKPFPVSYYEKNFQNSFGVIMDDVCAGLYVVAILVLYMVFI</sequence>
<dbReference type="GO" id="GO:0008962">
    <property type="term" value="F:phosphatidylglycerophosphatase activity"/>
    <property type="evidence" value="ECO:0007669"/>
    <property type="project" value="InterPro"/>
</dbReference>
<evidence type="ECO:0000313" key="3">
    <source>
        <dbReference type="EMBL" id="SVA86878.1"/>
    </source>
</evidence>
<feature type="transmembrane region" description="Helical" evidence="1">
    <location>
        <begin position="6"/>
        <end position="28"/>
    </location>
</feature>
<keyword evidence="1" id="KW-0472">Membrane</keyword>
<reference evidence="3" key="1">
    <citation type="submission" date="2018-05" db="EMBL/GenBank/DDBJ databases">
        <authorList>
            <person name="Lanie J.A."/>
            <person name="Ng W.-L."/>
            <person name="Kazmierczak K.M."/>
            <person name="Andrzejewski T.M."/>
            <person name="Davidsen T.M."/>
            <person name="Wayne K.J."/>
            <person name="Tettelin H."/>
            <person name="Glass J.I."/>
            <person name="Rusch D."/>
            <person name="Podicherti R."/>
            <person name="Tsui H.-C.T."/>
            <person name="Winkler M.E."/>
        </authorList>
    </citation>
    <scope>NUCLEOTIDE SEQUENCE</scope>
</reference>
<name>A0A381ZC51_9ZZZZ</name>
<dbReference type="SUPFAM" id="SSF101307">
    <property type="entry name" value="YutG-like"/>
    <property type="match status" value="1"/>
</dbReference>
<dbReference type="PIRSF" id="PIRSF006162">
    <property type="entry name" value="PgpA"/>
    <property type="match status" value="1"/>
</dbReference>
<dbReference type="AlphaFoldDB" id="A0A381ZC51"/>
<feature type="transmembrane region" description="Helical" evidence="1">
    <location>
        <begin position="100"/>
        <end position="123"/>
    </location>
</feature>
<dbReference type="Pfam" id="PF04608">
    <property type="entry name" value="PgpA"/>
    <property type="match status" value="1"/>
</dbReference>
<feature type="domain" description="YutG/PgpA" evidence="2">
    <location>
        <begin position="4"/>
        <end position="119"/>
    </location>
</feature>
<dbReference type="InterPro" id="IPR036681">
    <property type="entry name" value="PgpA-like_sf"/>
</dbReference>
<keyword evidence="1" id="KW-1133">Transmembrane helix</keyword>
<dbReference type="EMBL" id="UINC01020767">
    <property type="protein sequence ID" value="SVA86878.1"/>
    <property type="molecule type" value="Genomic_DNA"/>
</dbReference>
<dbReference type="InterPro" id="IPR007686">
    <property type="entry name" value="YutG/PgpA"/>
</dbReference>
<organism evidence="3">
    <name type="scientific">marine metagenome</name>
    <dbReference type="NCBI Taxonomy" id="408172"/>
    <lineage>
        <taxon>unclassified sequences</taxon>
        <taxon>metagenomes</taxon>
        <taxon>ecological metagenomes</taxon>
    </lineage>
</organism>
<feature type="transmembrane region" description="Helical" evidence="1">
    <location>
        <begin position="70"/>
        <end position="88"/>
    </location>
</feature>
<evidence type="ECO:0000256" key="1">
    <source>
        <dbReference type="SAM" id="Phobius"/>
    </source>
</evidence>
<gene>
    <name evidence="3" type="ORF">METZ01_LOCUS139732</name>
</gene>
<proteinExistence type="predicted"/>
<feature type="non-terminal residue" evidence="3">
    <location>
        <position position="1"/>
    </location>
</feature>
<dbReference type="CDD" id="cd06971">
    <property type="entry name" value="PgpA"/>
    <property type="match status" value="1"/>
</dbReference>
<dbReference type="InterPro" id="IPR026037">
    <property type="entry name" value="PgpA"/>
</dbReference>
<dbReference type="PANTHER" id="PTHR36305">
    <property type="entry name" value="PHOSPHATIDYLGLYCEROPHOSPHATASE A"/>
    <property type="match status" value="1"/>
</dbReference>